<protein>
    <recommendedName>
        <fullName evidence="4">RRM domain-containing protein</fullName>
    </recommendedName>
</protein>
<reference evidence="5 6" key="1">
    <citation type="submission" date="2024-03" db="EMBL/GenBank/DDBJ databases">
        <title>Adaptation during the transition from Ophiocordyceps entomopathogen to insect associate is accompanied by gene loss and intensified selection.</title>
        <authorList>
            <person name="Ward C.M."/>
            <person name="Onetto C.A."/>
            <person name="Borneman A.R."/>
        </authorList>
    </citation>
    <scope>NUCLEOTIDE SEQUENCE [LARGE SCALE GENOMIC DNA]</scope>
    <source>
        <strain evidence="5">AWRI1</strain>
        <tissue evidence="5">Single Adult Female</tissue>
    </source>
</reference>
<evidence type="ECO:0000256" key="2">
    <source>
        <dbReference type="PROSITE-ProRule" id="PRU00176"/>
    </source>
</evidence>
<dbReference type="GO" id="GO:0003723">
    <property type="term" value="F:RNA binding"/>
    <property type="evidence" value="ECO:0007669"/>
    <property type="project" value="UniProtKB-UniRule"/>
</dbReference>
<keyword evidence="1 2" id="KW-0694">RNA-binding</keyword>
<sequence>MSSYGKSTSPYYGDLQDRLRNLSVRANCPTRQENGQRYLGPPINWTSKPPRESEVFISKLPADCFEDEIYDFCSQAGEIYLIRLMINFENENRGFCFVTFSCPQQAATAVTLLPQRPLRKGHFVHAEISMNNCSLKMYGLDYRYDDSSLENEIRMNTKDVVNVTIKRNTAQRTLMATLYFETHQKAAIARRKLSQIANSRWGQNVKVFLWSKKLQNKQSNHKVSCFFKYQFLDLDNDNGEPKNKENNTFSDNCNESRPSRRILADIDMNSHENEENDVILKRENGVMKSDLNSWMNFSPQRDQRNSYRKEEVLSNDGDCYSSQDHSFSSPERSFDSTSNYSVVDSFDDPFFSSLSSTLGYDQFSPSKNYFDGISKQEHALLSSPLSDDASANNAGSSTSTWDSEPLIQWNQWNTHSPTKSENDSSDFDSVFDFSPQKPRGSVFGYSPGQIELILNEASQVLGNFYLSDCA</sequence>
<dbReference type="InterPro" id="IPR035979">
    <property type="entry name" value="RBD_domain_sf"/>
</dbReference>
<dbReference type="AlphaFoldDB" id="A0AAN9TBK5"/>
<feature type="compositionally biased region" description="Basic and acidic residues" evidence="3">
    <location>
        <begin position="301"/>
        <end position="312"/>
    </location>
</feature>
<feature type="compositionally biased region" description="Polar residues" evidence="3">
    <location>
        <begin position="246"/>
        <end position="256"/>
    </location>
</feature>
<evidence type="ECO:0000313" key="6">
    <source>
        <dbReference type="Proteomes" id="UP001367676"/>
    </source>
</evidence>
<accession>A0AAN9TBK5</accession>
<evidence type="ECO:0000256" key="3">
    <source>
        <dbReference type="SAM" id="MobiDB-lite"/>
    </source>
</evidence>
<keyword evidence="6" id="KW-1185">Reference proteome</keyword>
<comment type="caution">
    <text evidence="5">The sequence shown here is derived from an EMBL/GenBank/DDBJ whole genome shotgun (WGS) entry which is preliminary data.</text>
</comment>
<dbReference type="SUPFAM" id="SSF54928">
    <property type="entry name" value="RNA-binding domain, RBD"/>
    <property type="match status" value="1"/>
</dbReference>
<feature type="domain" description="RRM" evidence="4">
    <location>
        <begin position="53"/>
        <end position="131"/>
    </location>
</feature>
<dbReference type="InterPro" id="IPR000504">
    <property type="entry name" value="RRM_dom"/>
</dbReference>
<dbReference type="InterPro" id="IPR012677">
    <property type="entry name" value="Nucleotide-bd_a/b_plait_sf"/>
</dbReference>
<dbReference type="SMART" id="SM00360">
    <property type="entry name" value="RRM"/>
    <property type="match status" value="1"/>
</dbReference>
<feature type="region of interest" description="Disordered" evidence="3">
    <location>
        <begin position="237"/>
        <end position="256"/>
    </location>
</feature>
<dbReference type="PROSITE" id="PS50102">
    <property type="entry name" value="RRM"/>
    <property type="match status" value="1"/>
</dbReference>
<feature type="compositionally biased region" description="Polar residues" evidence="3">
    <location>
        <begin position="320"/>
        <end position="335"/>
    </location>
</feature>
<evidence type="ECO:0000259" key="4">
    <source>
        <dbReference type="PROSITE" id="PS50102"/>
    </source>
</evidence>
<name>A0AAN9TBK5_9HEMI</name>
<dbReference type="Pfam" id="PF00076">
    <property type="entry name" value="RRM_1"/>
    <property type="match status" value="1"/>
</dbReference>
<proteinExistence type="predicted"/>
<feature type="region of interest" description="Disordered" evidence="3">
    <location>
        <begin position="292"/>
        <end position="335"/>
    </location>
</feature>
<dbReference type="Gene3D" id="3.30.70.330">
    <property type="match status" value="1"/>
</dbReference>
<dbReference type="EMBL" id="JBBCAQ010000033">
    <property type="protein sequence ID" value="KAK7582321.1"/>
    <property type="molecule type" value="Genomic_DNA"/>
</dbReference>
<evidence type="ECO:0000256" key="1">
    <source>
        <dbReference type="ARBA" id="ARBA00022884"/>
    </source>
</evidence>
<dbReference type="PANTHER" id="PTHR21245">
    <property type="entry name" value="HETEROGENEOUS NUCLEAR RIBONUCLEOPROTEIN"/>
    <property type="match status" value="1"/>
</dbReference>
<dbReference type="Proteomes" id="UP001367676">
    <property type="component" value="Unassembled WGS sequence"/>
</dbReference>
<evidence type="ECO:0000313" key="5">
    <source>
        <dbReference type="EMBL" id="KAK7582321.1"/>
    </source>
</evidence>
<organism evidence="5 6">
    <name type="scientific">Parthenolecanium corni</name>
    <dbReference type="NCBI Taxonomy" id="536013"/>
    <lineage>
        <taxon>Eukaryota</taxon>
        <taxon>Metazoa</taxon>
        <taxon>Ecdysozoa</taxon>
        <taxon>Arthropoda</taxon>
        <taxon>Hexapoda</taxon>
        <taxon>Insecta</taxon>
        <taxon>Pterygota</taxon>
        <taxon>Neoptera</taxon>
        <taxon>Paraneoptera</taxon>
        <taxon>Hemiptera</taxon>
        <taxon>Sternorrhyncha</taxon>
        <taxon>Coccoidea</taxon>
        <taxon>Coccidae</taxon>
        <taxon>Parthenolecanium</taxon>
    </lineage>
</organism>
<gene>
    <name evidence="5" type="ORF">V9T40_013766</name>
</gene>